<evidence type="ECO:0000256" key="7">
    <source>
        <dbReference type="ARBA" id="ARBA00022982"/>
    </source>
</evidence>
<comment type="cofactor">
    <cofactor evidence="10">
        <name>[2Fe-2S] cluster</name>
        <dbReference type="ChEBI" id="CHEBI:190135"/>
    </cofactor>
</comment>
<dbReference type="SUPFAM" id="SSF52343">
    <property type="entry name" value="Ferredoxin reductase-like, C-terminal NADP-linked domain"/>
    <property type="match status" value="1"/>
</dbReference>
<keyword evidence="4" id="KW-0001">2Fe-2S</keyword>
<keyword evidence="6" id="KW-0274">FAD</keyword>
<evidence type="ECO:0000259" key="11">
    <source>
        <dbReference type="Pfam" id="PF00175"/>
    </source>
</evidence>
<dbReference type="GO" id="GO:0046872">
    <property type="term" value="F:metal ion binding"/>
    <property type="evidence" value="ECO:0007669"/>
    <property type="project" value="UniProtKB-KW"/>
</dbReference>
<dbReference type="EC" id="1.3.98.1" evidence="13"/>
<dbReference type="AlphaFoldDB" id="A0A0W8E5A4"/>
<feature type="domain" description="Oxidoreductase FAD/NAD(P)-binding" evidence="11">
    <location>
        <begin position="68"/>
        <end position="159"/>
    </location>
</feature>
<dbReference type="PIRSF" id="PIRSF006816">
    <property type="entry name" value="Cyc3_hyd_g"/>
    <property type="match status" value="1"/>
</dbReference>
<organism evidence="13">
    <name type="scientific">hydrocarbon metagenome</name>
    <dbReference type="NCBI Taxonomy" id="938273"/>
    <lineage>
        <taxon>unclassified sequences</taxon>
        <taxon>metagenomes</taxon>
        <taxon>ecological metagenomes</taxon>
    </lineage>
</organism>
<dbReference type="GO" id="GO:0006221">
    <property type="term" value="P:pyrimidine nucleotide biosynthetic process"/>
    <property type="evidence" value="ECO:0007669"/>
    <property type="project" value="InterPro"/>
</dbReference>
<reference evidence="13" key="1">
    <citation type="journal article" date="2015" name="Proc. Natl. Acad. Sci. U.S.A.">
        <title>Networks of energetic and metabolic interactions define dynamics in microbial communities.</title>
        <authorList>
            <person name="Embree M."/>
            <person name="Liu J.K."/>
            <person name="Al-Bassam M.M."/>
            <person name="Zengler K."/>
        </authorList>
    </citation>
    <scope>NUCLEOTIDE SEQUENCE</scope>
</reference>
<dbReference type="CDD" id="cd06218">
    <property type="entry name" value="DHOD_e_trans"/>
    <property type="match status" value="1"/>
</dbReference>
<keyword evidence="7" id="KW-0249">Electron transport</keyword>
<dbReference type="PANTHER" id="PTHR43513">
    <property type="entry name" value="DIHYDROOROTATE DEHYDROGENASE B (NAD(+)), ELECTRON TRANSFER SUBUNIT"/>
    <property type="match status" value="1"/>
</dbReference>
<dbReference type="InterPro" id="IPR017938">
    <property type="entry name" value="Riboflavin_synthase-like_b-brl"/>
</dbReference>
<dbReference type="EMBL" id="LNQE01001867">
    <property type="protein sequence ID" value="KUG03832.1"/>
    <property type="molecule type" value="Genomic_DNA"/>
</dbReference>
<dbReference type="Gene3D" id="3.40.50.80">
    <property type="entry name" value="Nucleotide-binding domain of ferredoxin-NADP reductase (FNR) module"/>
    <property type="match status" value="1"/>
</dbReference>
<dbReference type="SUPFAM" id="SSF63380">
    <property type="entry name" value="Riboflavin synthase domain-like"/>
    <property type="match status" value="1"/>
</dbReference>
<evidence type="ECO:0000256" key="10">
    <source>
        <dbReference type="ARBA" id="ARBA00034078"/>
    </source>
</evidence>
<keyword evidence="9" id="KW-0411">Iron-sulfur</keyword>
<dbReference type="Pfam" id="PF10418">
    <property type="entry name" value="DHODB_Fe-S_bind"/>
    <property type="match status" value="1"/>
</dbReference>
<dbReference type="InterPro" id="IPR012165">
    <property type="entry name" value="Cyt_c3_hydrogenase_gsu"/>
</dbReference>
<dbReference type="InterPro" id="IPR019480">
    <property type="entry name" value="Dihydroorotate_DH_Fe-S-bd"/>
</dbReference>
<sequence length="216" mass="23396">MGDDRDPLLRRPLSLYDVDSDTGQITLLYKIVGRGTRILSLYGSDQIIDVMGPLGQGFNLVEGRRIMMVGGGVGIAPLLFLGRELASRYNQVFVLHGAGNSDEICSQTRFNNIGVDYMAATMDGSTGFKGLVTDMMRIIDPLSIDHIYTCGPEPMMAEVAAYAARHGISGQLSLEEHLACGVGACLGCARKLKETDEAYVKICKDGPVFPLEVVKF</sequence>
<comment type="similarity">
    <text evidence="1">Belongs to the PyrK family.</text>
</comment>
<dbReference type="InterPro" id="IPR037117">
    <property type="entry name" value="Dihydroorotate_DH_ele_sf"/>
</dbReference>
<proteinExistence type="inferred from homology"/>
<gene>
    <name evidence="13" type="ORF">ASZ90_018794</name>
</gene>
<evidence type="ECO:0000256" key="8">
    <source>
        <dbReference type="ARBA" id="ARBA00023004"/>
    </source>
</evidence>
<dbReference type="Gene3D" id="2.40.30.10">
    <property type="entry name" value="Translation factors"/>
    <property type="match status" value="1"/>
</dbReference>
<evidence type="ECO:0000256" key="5">
    <source>
        <dbReference type="ARBA" id="ARBA00022723"/>
    </source>
</evidence>
<dbReference type="PANTHER" id="PTHR43513:SF3">
    <property type="entry name" value="DIHYDROOROTATE DEHYDROGENASE B (NAD(+)), ELECTRON TRANSFER SUBUNIT-RELATED"/>
    <property type="match status" value="1"/>
</dbReference>
<protein>
    <submittedName>
        <fullName evidence="13">Dihydroorotate dehydrogenase electron transfer subunit</fullName>
        <ecNumber evidence="13">1.3.98.1</ecNumber>
    </submittedName>
</protein>
<evidence type="ECO:0000256" key="4">
    <source>
        <dbReference type="ARBA" id="ARBA00022714"/>
    </source>
</evidence>
<dbReference type="GO" id="GO:0051537">
    <property type="term" value="F:2 iron, 2 sulfur cluster binding"/>
    <property type="evidence" value="ECO:0007669"/>
    <property type="project" value="UniProtKB-KW"/>
</dbReference>
<keyword evidence="8" id="KW-0408">Iron</keyword>
<evidence type="ECO:0000256" key="3">
    <source>
        <dbReference type="ARBA" id="ARBA00022630"/>
    </source>
</evidence>
<dbReference type="GO" id="GO:0050660">
    <property type="term" value="F:flavin adenine dinucleotide binding"/>
    <property type="evidence" value="ECO:0007669"/>
    <property type="project" value="InterPro"/>
</dbReference>
<comment type="caution">
    <text evidence="13">The sequence shown here is derived from an EMBL/GenBank/DDBJ whole genome shotgun (WGS) entry which is preliminary data.</text>
</comment>
<keyword evidence="5" id="KW-0479">Metal-binding</keyword>
<evidence type="ECO:0000256" key="6">
    <source>
        <dbReference type="ARBA" id="ARBA00022827"/>
    </source>
</evidence>
<dbReference type="InterPro" id="IPR039261">
    <property type="entry name" value="FNR_nucleotide-bd"/>
</dbReference>
<dbReference type="Gene3D" id="2.10.240.10">
    <property type="entry name" value="Dihydroorotate dehydrogenase, electron transfer subunit"/>
    <property type="match status" value="1"/>
</dbReference>
<dbReference type="InterPro" id="IPR050353">
    <property type="entry name" value="PyrK_electron_transfer"/>
</dbReference>
<accession>A0A0W8E5A4</accession>
<evidence type="ECO:0000259" key="12">
    <source>
        <dbReference type="Pfam" id="PF10418"/>
    </source>
</evidence>
<evidence type="ECO:0000256" key="2">
    <source>
        <dbReference type="ARBA" id="ARBA00022448"/>
    </source>
</evidence>
<dbReference type="GO" id="GO:1990663">
    <property type="term" value="F:dihydroorotate dehydrogenase (fumarate) activity"/>
    <property type="evidence" value="ECO:0007669"/>
    <property type="project" value="UniProtKB-EC"/>
</dbReference>
<feature type="domain" description="Dihydroorotate dehydrogenase electron transfer subunit iron-sulphur cluster binding" evidence="12">
    <location>
        <begin position="175"/>
        <end position="214"/>
    </location>
</feature>
<name>A0A0W8E5A4_9ZZZZ</name>
<dbReference type="Pfam" id="PF00175">
    <property type="entry name" value="NAD_binding_1"/>
    <property type="match status" value="1"/>
</dbReference>
<evidence type="ECO:0000256" key="1">
    <source>
        <dbReference type="ARBA" id="ARBA00006422"/>
    </source>
</evidence>
<keyword evidence="13" id="KW-0560">Oxidoreductase</keyword>
<dbReference type="InterPro" id="IPR001433">
    <property type="entry name" value="OxRdtase_FAD/NAD-bd"/>
</dbReference>
<keyword evidence="2" id="KW-0813">Transport</keyword>
<evidence type="ECO:0000313" key="13">
    <source>
        <dbReference type="EMBL" id="KUG03832.1"/>
    </source>
</evidence>
<dbReference type="PRINTS" id="PR00409">
    <property type="entry name" value="PHDIOXRDTASE"/>
</dbReference>
<keyword evidence="3" id="KW-0285">Flavoprotein</keyword>
<evidence type="ECO:0000256" key="9">
    <source>
        <dbReference type="ARBA" id="ARBA00023014"/>
    </source>
</evidence>